<dbReference type="Pfam" id="PF23197">
    <property type="entry name" value="IG_AIR9"/>
    <property type="match status" value="1"/>
</dbReference>
<organism evidence="4 5">
    <name type="scientific">Thecamonas trahens ATCC 50062</name>
    <dbReference type="NCBI Taxonomy" id="461836"/>
    <lineage>
        <taxon>Eukaryota</taxon>
        <taxon>Apusozoa</taxon>
        <taxon>Apusomonadida</taxon>
        <taxon>Apusomonadidae</taxon>
        <taxon>Thecamonas</taxon>
    </lineage>
</organism>
<feature type="compositionally biased region" description="Acidic residues" evidence="2">
    <location>
        <begin position="939"/>
        <end position="950"/>
    </location>
</feature>
<feature type="region of interest" description="Disordered" evidence="2">
    <location>
        <begin position="261"/>
        <end position="284"/>
    </location>
</feature>
<protein>
    <recommendedName>
        <fullName evidence="3">AIR9-like A9 domain-containing protein</fullName>
    </recommendedName>
</protein>
<dbReference type="AlphaFoldDB" id="A0A0L0D342"/>
<feature type="domain" description="AIR9-like A9" evidence="3">
    <location>
        <begin position="409"/>
        <end position="486"/>
    </location>
</feature>
<feature type="compositionally biased region" description="Basic residues" evidence="2">
    <location>
        <begin position="834"/>
        <end position="848"/>
    </location>
</feature>
<feature type="compositionally biased region" description="Low complexity" evidence="2">
    <location>
        <begin position="898"/>
        <end position="912"/>
    </location>
</feature>
<feature type="compositionally biased region" description="Acidic residues" evidence="2">
    <location>
        <begin position="852"/>
        <end position="862"/>
    </location>
</feature>
<dbReference type="Proteomes" id="UP000054408">
    <property type="component" value="Unassembled WGS sequence"/>
</dbReference>
<dbReference type="InterPro" id="IPR056284">
    <property type="entry name" value="AIR9-like_A9"/>
</dbReference>
<feature type="compositionally biased region" description="Basic residues" evidence="2">
    <location>
        <begin position="652"/>
        <end position="667"/>
    </location>
</feature>
<name>A0A0L0D342_THETB</name>
<dbReference type="GeneID" id="25569490"/>
<dbReference type="PANTHER" id="PTHR31149">
    <property type="entry name" value="EXPRESSED PROTEIN"/>
    <property type="match status" value="1"/>
</dbReference>
<keyword evidence="5" id="KW-1185">Reference proteome</keyword>
<dbReference type="eggNOG" id="KOG0531">
    <property type="taxonomic scope" value="Eukaryota"/>
</dbReference>
<evidence type="ECO:0000256" key="2">
    <source>
        <dbReference type="SAM" id="MobiDB-lite"/>
    </source>
</evidence>
<feature type="compositionally biased region" description="Basic residues" evidence="2">
    <location>
        <begin position="1014"/>
        <end position="1025"/>
    </location>
</feature>
<dbReference type="RefSeq" id="XP_013752583.1">
    <property type="nucleotide sequence ID" value="XM_013897129.1"/>
</dbReference>
<feature type="compositionally biased region" description="Basic and acidic residues" evidence="2">
    <location>
        <begin position="776"/>
        <end position="787"/>
    </location>
</feature>
<sequence>TAGGSLDSTSEIARLEHELHGCKLAQMELHEKYVGAQQEKNDLMIKLVAAREASAKLEVELADLHQRAAEAESRATRLESSLRAVQAASAHDEAAVMAAAIAQNALETMKAVASTGGKLSVGVEALERIAGVGGSGSGKAPLSPVRAAGGADLELQNASWKSKADNLTQELQVLQAELRKHLSDLRGDLVTTQTRTTTTTDASVVVVENRFQRSGEDEAARAEKRRAKEAERARIEAGMLADEADIAAQRAQLEALIRKTEAATSGSGAGREYGTSSAVGSPVPSPLRARAEVASPVYNSPAGAGSASGSIPLQVTGDLVEGSLLVASPQAVHGASGFRYSWRRRPLAEAHSVKIDHAGPQYTLVLADVDCVLEATATPVDGAGNAVGEKQKVRFGPVEPAPPQFFEWRLLGQPLNTTRFEFEGAYYGGYAGMHEYVWFKSFDGVNWTVLPYPNGPSYQATADDVNGYIRCEVVPVREDGARGSLVGAQSAQILMDPDVEAAVDDRYAAGVAAFEVTMADSFERGKLTFKKNKFTLKTSSESYTYAYAPDGGIKLNPREDQQFQLLLNRDEGFTLNAVPATSRQRDIIAFTHFRYARRALQENYADRDWGQPSLSSASLLSTKASSAVGSEAVADMPEPEPVLAGDGESSSRKHRKKKRRHHSRHSSSTKEAEPATGASDKYQRHYENLDEARARHAERKANMSPAEFAEWRKTRHEYIKSTLTPDEYEAWKEDHRLVTSIKDALGNSIKDAGEDEADIKASVAAMKASMPPEEYAAAREQAKERSLKSISSSLNDSRKHKHKRRRKSKKHSSSKPQADDAAPTPTSDDAVVAPKKKHTKKKRRHRHHDANADADADADADANADAIVDKPSSSAADQPPAESTKKRKKKHRHHADADSAASPAAVADSTDAADAETSKKRKKKKKHRQPEAVAAAADADTDADELEPDSDFAGMETMTTTTESRKSRKKSKSKSKSKGKSKGKSKKSKREKEPWEYKKKEDLTPEELELRQEQKRKKLAHLRKTLGKEEYRRRVKAHNEERRRKKAAAAAQ</sequence>
<dbReference type="PANTHER" id="PTHR31149:SF11">
    <property type="entry name" value="187-KDA MICROTUBULE-ASSOCIATED PROTEIN AIR9"/>
    <property type="match status" value="1"/>
</dbReference>
<reference evidence="4 5" key="1">
    <citation type="submission" date="2010-05" db="EMBL/GenBank/DDBJ databases">
        <title>The Genome Sequence of Thecamonas trahens ATCC 50062.</title>
        <authorList>
            <consortium name="The Broad Institute Genome Sequencing Platform"/>
            <person name="Russ C."/>
            <person name="Cuomo C."/>
            <person name="Shea T."/>
            <person name="Young S.K."/>
            <person name="Zeng Q."/>
            <person name="Koehrsen M."/>
            <person name="Haas B."/>
            <person name="Borodovsky M."/>
            <person name="Guigo R."/>
            <person name="Alvarado L."/>
            <person name="Berlin A."/>
            <person name="Bochicchio J."/>
            <person name="Borenstein D."/>
            <person name="Chapman S."/>
            <person name="Chen Z."/>
            <person name="Freedman E."/>
            <person name="Gellesch M."/>
            <person name="Goldberg J."/>
            <person name="Griggs A."/>
            <person name="Gujja S."/>
            <person name="Heilman E."/>
            <person name="Heiman D."/>
            <person name="Hepburn T."/>
            <person name="Howarth C."/>
            <person name="Jen D."/>
            <person name="Larson L."/>
            <person name="Mehta T."/>
            <person name="Park D."/>
            <person name="Pearson M."/>
            <person name="Roberts A."/>
            <person name="Saif S."/>
            <person name="Shenoy N."/>
            <person name="Sisk P."/>
            <person name="Stolte C."/>
            <person name="Sykes S."/>
            <person name="Thomson T."/>
            <person name="Walk T."/>
            <person name="White J."/>
            <person name="Yandava C."/>
            <person name="Burger G."/>
            <person name="Gray M.W."/>
            <person name="Holland P.W.H."/>
            <person name="King N."/>
            <person name="Lang F.B.F."/>
            <person name="Roger A.J."/>
            <person name="Ruiz-Trillo I."/>
            <person name="Lander E."/>
            <person name="Nusbaum C."/>
        </authorList>
    </citation>
    <scope>NUCLEOTIDE SEQUENCE [LARGE SCALE GENOMIC DNA]</scope>
    <source>
        <strain evidence="4 5">ATCC 50062</strain>
    </source>
</reference>
<feature type="region of interest" description="Disordered" evidence="2">
    <location>
        <begin position="772"/>
        <end position="1052"/>
    </location>
</feature>
<feature type="compositionally biased region" description="Basic and acidic residues" evidence="2">
    <location>
        <begin position="1026"/>
        <end position="1042"/>
    </location>
</feature>
<feature type="compositionally biased region" description="Basic residues" evidence="2">
    <location>
        <begin position="919"/>
        <end position="928"/>
    </location>
</feature>
<evidence type="ECO:0000313" key="5">
    <source>
        <dbReference type="Proteomes" id="UP000054408"/>
    </source>
</evidence>
<evidence type="ECO:0000256" key="1">
    <source>
        <dbReference type="SAM" id="Coils"/>
    </source>
</evidence>
<accession>A0A0L0D342</accession>
<evidence type="ECO:0000313" key="4">
    <source>
        <dbReference type="EMBL" id="KNC46729.1"/>
    </source>
</evidence>
<feature type="region of interest" description="Disordered" evidence="2">
    <location>
        <begin position="630"/>
        <end position="683"/>
    </location>
</feature>
<proteinExistence type="predicted"/>
<feature type="non-terminal residue" evidence="4">
    <location>
        <position position="1"/>
    </location>
</feature>
<evidence type="ECO:0000259" key="3">
    <source>
        <dbReference type="Pfam" id="PF23197"/>
    </source>
</evidence>
<feature type="coiled-coil region" evidence="1">
    <location>
        <begin position="150"/>
        <end position="184"/>
    </location>
</feature>
<feature type="compositionally biased region" description="Basic residues" evidence="2">
    <location>
        <begin position="966"/>
        <end position="989"/>
    </location>
</feature>
<feature type="compositionally biased region" description="Low complexity" evidence="2">
    <location>
        <begin position="819"/>
        <end position="830"/>
    </location>
</feature>
<dbReference type="STRING" id="461836.A0A0L0D342"/>
<feature type="compositionally biased region" description="Basic residues" evidence="2">
    <location>
        <begin position="798"/>
        <end position="813"/>
    </location>
</feature>
<feature type="compositionally biased region" description="Basic residues" evidence="2">
    <location>
        <begin position="1043"/>
        <end position="1052"/>
    </location>
</feature>
<keyword evidence="1" id="KW-0175">Coiled coil</keyword>
<dbReference type="EMBL" id="GL349549">
    <property type="protein sequence ID" value="KNC46729.1"/>
    <property type="molecule type" value="Genomic_DNA"/>
</dbReference>
<feature type="compositionally biased region" description="Basic residues" evidence="2">
    <location>
        <begin position="885"/>
        <end position="894"/>
    </location>
</feature>
<feature type="compositionally biased region" description="Basic and acidic residues" evidence="2">
    <location>
        <begin position="990"/>
        <end position="1013"/>
    </location>
</feature>
<feature type="coiled-coil region" evidence="1">
    <location>
        <begin position="47"/>
        <end position="88"/>
    </location>
</feature>
<gene>
    <name evidence="4" type="ORF">AMSG_11573</name>
</gene>